<dbReference type="InterPro" id="IPR001173">
    <property type="entry name" value="Glyco_trans_2-like"/>
</dbReference>
<evidence type="ECO:0000313" key="4">
    <source>
        <dbReference type="EMBL" id="MDZ5000039.1"/>
    </source>
</evidence>
<evidence type="ECO:0000256" key="2">
    <source>
        <dbReference type="ARBA" id="ARBA00022679"/>
    </source>
</evidence>
<dbReference type="InterPro" id="IPR029044">
    <property type="entry name" value="Nucleotide-diphossugar_trans"/>
</dbReference>
<organism evidence="4 5">
    <name type="scientific">Clostridium perfringens</name>
    <dbReference type="NCBI Taxonomy" id="1502"/>
    <lineage>
        <taxon>Bacteria</taxon>
        <taxon>Bacillati</taxon>
        <taxon>Bacillota</taxon>
        <taxon>Clostridia</taxon>
        <taxon>Eubacteriales</taxon>
        <taxon>Clostridiaceae</taxon>
        <taxon>Clostridium</taxon>
    </lineage>
</organism>
<sequence length="342" mass="40686">MGVLISAIIPVYNAEKYLVECIESLRNQTLKDIEMIFINDGSKDKSLEILNKYARLDSRIKVINQKNQGPSSARNKGIKIASGKYLSFIDADDWIDKNMYKEMYKICEDFNVDIIASDTINYVSKFEYSYTKELDIDSGIYTKDEIFRKILPRLFYCCSFNSMWNKIFKKEIVIKNNIMLDEKLYYAEDWKFIVEFLKYTESLAYIDKAYYYYRRGYESLSCKYKDNTFEHNGITLYNNRKLYAKYFGVNTNLGERDLYNTFVHCVISEVRRKDINIRNKIINIKKMLDYKELEYSACCLKKERLKIKEKLNLKLIEKKNVFGIYFYGIIAILLDSIRKKLI</sequence>
<evidence type="ECO:0000313" key="5">
    <source>
        <dbReference type="Proteomes" id="UP001291306"/>
    </source>
</evidence>
<comment type="caution">
    <text evidence="4">The sequence shown here is derived from an EMBL/GenBank/DDBJ whole genome shotgun (WGS) entry which is preliminary data.</text>
</comment>
<keyword evidence="1" id="KW-0328">Glycosyltransferase</keyword>
<dbReference type="PANTHER" id="PTHR22916">
    <property type="entry name" value="GLYCOSYLTRANSFERASE"/>
    <property type="match status" value="1"/>
</dbReference>
<accession>A0AAW9I7N0</accession>
<keyword evidence="2" id="KW-0808">Transferase</keyword>
<reference evidence="4" key="1">
    <citation type="submission" date="2019-11" db="EMBL/GenBank/DDBJ databases">
        <title>Characterization of Clostridium perfringens isolates from swine manure treated agricultural soils.</title>
        <authorList>
            <person name="Wushke S.T."/>
        </authorList>
    </citation>
    <scope>NUCLEOTIDE SEQUENCE</scope>
    <source>
        <strain evidence="4">X26</strain>
    </source>
</reference>
<dbReference type="EMBL" id="WNVC01000061">
    <property type="protein sequence ID" value="MDZ5000039.1"/>
    <property type="molecule type" value="Genomic_DNA"/>
</dbReference>
<evidence type="ECO:0000259" key="3">
    <source>
        <dbReference type="Pfam" id="PF00535"/>
    </source>
</evidence>
<proteinExistence type="predicted"/>
<dbReference type="GO" id="GO:0016757">
    <property type="term" value="F:glycosyltransferase activity"/>
    <property type="evidence" value="ECO:0007669"/>
    <property type="project" value="UniProtKB-KW"/>
</dbReference>
<dbReference type="Gene3D" id="3.90.550.10">
    <property type="entry name" value="Spore Coat Polysaccharide Biosynthesis Protein SpsA, Chain A"/>
    <property type="match status" value="1"/>
</dbReference>
<dbReference type="RefSeq" id="WP_198604109.1">
    <property type="nucleotide sequence ID" value="NZ_JACOHV010000047.1"/>
</dbReference>
<dbReference type="CDD" id="cd00761">
    <property type="entry name" value="Glyco_tranf_GTA_type"/>
    <property type="match status" value="1"/>
</dbReference>
<protein>
    <submittedName>
        <fullName evidence="4">Glycosyltransferase</fullName>
    </submittedName>
</protein>
<feature type="domain" description="Glycosyltransferase 2-like" evidence="3">
    <location>
        <begin position="6"/>
        <end position="169"/>
    </location>
</feature>
<dbReference type="AlphaFoldDB" id="A0AAW9I7N0"/>
<evidence type="ECO:0000256" key="1">
    <source>
        <dbReference type="ARBA" id="ARBA00022676"/>
    </source>
</evidence>
<dbReference type="Proteomes" id="UP001291306">
    <property type="component" value="Unassembled WGS sequence"/>
</dbReference>
<gene>
    <name evidence="4" type="ORF">GNF79_13220</name>
</gene>
<dbReference type="SUPFAM" id="SSF53448">
    <property type="entry name" value="Nucleotide-diphospho-sugar transferases"/>
    <property type="match status" value="1"/>
</dbReference>
<dbReference type="PANTHER" id="PTHR22916:SF51">
    <property type="entry name" value="GLYCOSYLTRANSFERASE EPSH-RELATED"/>
    <property type="match status" value="1"/>
</dbReference>
<dbReference type="Pfam" id="PF00535">
    <property type="entry name" value="Glycos_transf_2"/>
    <property type="match status" value="1"/>
</dbReference>
<name>A0AAW9I7N0_CLOPF</name>